<gene>
    <name evidence="1" type="ORF">Glove_156g39</name>
</gene>
<name>A0A397J1I4_9GLOM</name>
<sequence length="215" mass="25331">MEQKKFDQDLKDKRSISLSVRSVRKNNFKVGRLKVWELFRDQSVNLFITVEAKTTNQIQNDISMDKRIYTTIQKLPEVSEMIEQLKDDPRGYHENTDEKLLHPEDKEYFREIFSITGVRPVFVDHSGMVILMLDDRDIMFKWSEMEQSMKYMGRNLKEGLANHLYFPENICAIIESTGELIPVNEVEARVELQDLAEPIIVMDKKKKSKKSKKNK</sequence>
<dbReference type="EMBL" id="PQFF01000147">
    <property type="protein sequence ID" value="RHZ78760.1"/>
    <property type="molecule type" value="Genomic_DNA"/>
</dbReference>
<protein>
    <submittedName>
        <fullName evidence="1">Uncharacterized protein</fullName>
    </submittedName>
</protein>
<keyword evidence="2" id="KW-1185">Reference proteome</keyword>
<reference evidence="1 2" key="1">
    <citation type="submission" date="2018-08" db="EMBL/GenBank/DDBJ databases">
        <title>Genome and evolution of the arbuscular mycorrhizal fungus Diversispora epigaea (formerly Glomus versiforme) and its bacterial endosymbionts.</title>
        <authorList>
            <person name="Sun X."/>
            <person name="Fei Z."/>
            <person name="Harrison M."/>
        </authorList>
    </citation>
    <scope>NUCLEOTIDE SEQUENCE [LARGE SCALE GENOMIC DNA]</scope>
    <source>
        <strain evidence="1 2">IT104</strain>
    </source>
</reference>
<evidence type="ECO:0000313" key="1">
    <source>
        <dbReference type="EMBL" id="RHZ78760.1"/>
    </source>
</evidence>
<comment type="caution">
    <text evidence="1">The sequence shown here is derived from an EMBL/GenBank/DDBJ whole genome shotgun (WGS) entry which is preliminary data.</text>
</comment>
<dbReference type="OrthoDB" id="2441284at2759"/>
<accession>A0A397J1I4</accession>
<proteinExistence type="predicted"/>
<dbReference type="STRING" id="1348612.A0A397J1I4"/>
<dbReference type="Proteomes" id="UP000266861">
    <property type="component" value="Unassembled WGS sequence"/>
</dbReference>
<evidence type="ECO:0000313" key="2">
    <source>
        <dbReference type="Proteomes" id="UP000266861"/>
    </source>
</evidence>
<dbReference type="AlphaFoldDB" id="A0A397J1I4"/>
<organism evidence="1 2">
    <name type="scientific">Diversispora epigaea</name>
    <dbReference type="NCBI Taxonomy" id="1348612"/>
    <lineage>
        <taxon>Eukaryota</taxon>
        <taxon>Fungi</taxon>
        <taxon>Fungi incertae sedis</taxon>
        <taxon>Mucoromycota</taxon>
        <taxon>Glomeromycotina</taxon>
        <taxon>Glomeromycetes</taxon>
        <taxon>Diversisporales</taxon>
        <taxon>Diversisporaceae</taxon>
        <taxon>Diversispora</taxon>
    </lineage>
</organism>